<feature type="transmembrane region" description="Helical" evidence="7">
    <location>
        <begin position="329"/>
        <end position="348"/>
    </location>
</feature>
<gene>
    <name evidence="8" type="ORF">SLEP1_g7837</name>
</gene>
<evidence type="ECO:0000256" key="3">
    <source>
        <dbReference type="ARBA" id="ARBA00009458"/>
    </source>
</evidence>
<dbReference type="GO" id="GO:0022857">
    <property type="term" value="F:transmembrane transporter activity"/>
    <property type="evidence" value="ECO:0007669"/>
    <property type="project" value="InterPro"/>
</dbReference>
<dbReference type="Proteomes" id="UP001054252">
    <property type="component" value="Unassembled WGS sequence"/>
</dbReference>
<dbReference type="AlphaFoldDB" id="A0AAV5I7P2"/>
<evidence type="ECO:0000313" key="9">
    <source>
        <dbReference type="Proteomes" id="UP001054252"/>
    </source>
</evidence>
<dbReference type="Pfam" id="PF00854">
    <property type="entry name" value="PTR2"/>
    <property type="match status" value="1"/>
</dbReference>
<reference evidence="8 9" key="1">
    <citation type="journal article" date="2021" name="Commun. Biol.">
        <title>The genome of Shorea leprosula (Dipterocarpaceae) highlights the ecological relevance of drought in aseasonal tropical rainforests.</title>
        <authorList>
            <person name="Ng K.K.S."/>
            <person name="Kobayashi M.J."/>
            <person name="Fawcett J.A."/>
            <person name="Hatakeyama M."/>
            <person name="Paape T."/>
            <person name="Ng C.H."/>
            <person name="Ang C.C."/>
            <person name="Tnah L.H."/>
            <person name="Lee C.T."/>
            <person name="Nishiyama T."/>
            <person name="Sese J."/>
            <person name="O'Brien M.J."/>
            <person name="Copetti D."/>
            <person name="Mohd Noor M.I."/>
            <person name="Ong R.C."/>
            <person name="Putra M."/>
            <person name="Sireger I.Z."/>
            <person name="Indrioko S."/>
            <person name="Kosugi Y."/>
            <person name="Izuno A."/>
            <person name="Isagi Y."/>
            <person name="Lee S.L."/>
            <person name="Shimizu K.K."/>
        </authorList>
    </citation>
    <scope>NUCLEOTIDE SEQUENCE [LARGE SCALE GENOMIC DNA]</scope>
    <source>
        <strain evidence="8">214</strain>
    </source>
</reference>
<feature type="transmembrane region" description="Helical" evidence="7">
    <location>
        <begin position="142"/>
        <end position="163"/>
    </location>
</feature>
<evidence type="ECO:0000256" key="6">
    <source>
        <dbReference type="ARBA" id="ARBA00023136"/>
    </source>
</evidence>
<evidence type="ECO:0000256" key="5">
    <source>
        <dbReference type="ARBA" id="ARBA00022989"/>
    </source>
</evidence>
<proteinExistence type="inferred from homology"/>
<comment type="subcellular location">
    <subcellularLocation>
        <location evidence="1">Membrane</location>
        <topology evidence="1">Multi-pass membrane protein</topology>
    </subcellularLocation>
</comment>
<dbReference type="SUPFAM" id="SSF103473">
    <property type="entry name" value="MFS general substrate transporter"/>
    <property type="match status" value="1"/>
</dbReference>
<organism evidence="8 9">
    <name type="scientific">Rubroshorea leprosula</name>
    <dbReference type="NCBI Taxonomy" id="152421"/>
    <lineage>
        <taxon>Eukaryota</taxon>
        <taxon>Viridiplantae</taxon>
        <taxon>Streptophyta</taxon>
        <taxon>Embryophyta</taxon>
        <taxon>Tracheophyta</taxon>
        <taxon>Spermatophyta</taxon>
        <taxon>Magnoliopsida</taxon>
        <taxon>eudicotyledons</taxon>
        <taxon>Gunneridae</taxon>
        <taxon>Pentapetalae</taxon>
        <taxon>rosids</taxon>
        <taxon>malvids</taxon>
        <taxon>Malvales</taxon>
        <taxon>Dipterocarpaceae</taxon>
        <taxon>Rubroshorea</taxon>
    </lineage>
</organism>
<evidence type="ECO:0000256" key="2">
    <source>
        <dbReference type="ARBA" id="ARBA00005982"/>
    </source>
</evidence>
<dbReference type="InterPro" id="IPR020726">
    <property type="entry name" value="Bcl2_BH2_motif_CS"/>
</dbReference>
<comment type="caution">
    <text evidence="8">The sequence shown here is derived from an EMBL/GenBank/DDBJ whole genome shotgun (WGS) entry which is preliminary data.</text>
</comment>
<name>A0AAV5I7P2_9ROSI</name>
<keyword evidence="6 7" id="KW-0472">Membrane</keyword>
<dbReference type="InterPro" id="IPR036259">
    <property type="entry name" value="MFS_trans_sf"/>
</dbReference>
<feature type="transmembrane region" description="Helical" evidence="7">
    <location>
        <begin position="213"/>
        <end position="235"/>
    </location>
</feature>
<keyword evidence="4 7" id="KW-0812">Transmembrane</keyword>
<comment type="similarity">
    <text evidence="2">Belongs to the major facilitator superfamily. Proton-dependent oligopeptide transporter (POT/PTR) (TC 2.A.17) family.</text>
</comment>
<dbReference type="EMBL" id="BPVZ01000008">
    <property type="protein sequence ID" value="GKU94324.1"/>
    <property type="molecule type" value="Genomic_DNA"/>
</dbReference>
<keyword evidence="5 7" id="KW-1133">Transmembrane helix</keyword>
<dbReference type="Gene3D" id="1.20.1250.20">
    <property type="entry name" value="MFS general substrate transporter like domains"/>
    <property type="match status" value="1"/>
</dbReference>
<sequence>MEKPERVEGKVDWRGRTALKHKHGGMRTALMIIAAFGFENMANIALTVNLVTYFNGILHFELPDAANELTNYMGTSFFLTILVTVLTDTYIGRFKAVLFSGFIEFLGLALLTVQAHFPSLRPPLCNVFEKTWQCGKLKTGDAAFLFVALYLLAAGTAGFKAAFPTHGADQFDEKGPKETRQMSSLFNWLLLALCIGGAVSLTLIVWIQDERGWDWGFGISTVTILCGVIVFLAGFPLFRIHVANGTSAIVEIIQVYVAAILNRKLELPENPIELYEVDRGVAGETEFLPHRDIYRFLDKAAVQIPSTEQFGAPNPWKLYRVTQVENAEIILGMTPVFLCTIIMTLCLAQLQTFSVQQGLTMDTRITGDVKHLSPLSRHLPRHHEKVDVFSFCFNSTRGHRIFS</sequence>
<feature type="transmembrane region" description="Helical" evidence="7">
    <location>
        <begin position="72"/>
        <end position="91"/>
    </location>
</feature>
<feature type="transmembrane region" description="Helical" evidence="7">
    <location>
        <begin position="29"/>
        <end position="52"/>
    </location>
</feature>
<keyword evidence="9" id="KW-1185">Reference proteome</keyword>
<feature type="transmembrane region" description="Helical" evidence="7">
    <location>
        <begin position="98"/>
        <end position="117"/>
    </location>
</feature>
<evidence type="ECO:0000313" key="8">
    <source>
        <dbReference type="EMBL" id="GKU94324.1"/>
    </source>
</evidence>
<protein>
    <submittedName>
        <fullName evidence="8">Uncharacterized protein</fullName>
    </submittedName>
</protein>
<comment type="similarity">
    <text evidence="3">Belongs to the Bcl-2 family.</text>
</comment>
<evidence type="ECO:0000256" key="4">
    <source>
        <dbReference type="ARBA" id="ARBA00022692"/>
    </source>
</evidence>
<feature type="transmembrane region" description="Helical" evidence="7">
    <location>
        <begin position="184"/>
        <end position="207"/>
    </location>
</feature>
<accession>A0AAV5I7P2</accession>
<evidence type="ECO:0000256" key="7">
    <source>
        <dbReference type="SAM" id="Phobius"/>
    </source>
</evidence>
<evidence type="ECO:0000256" key="1">
    <source>
        <dbReference type="ARBA" id="ARBA00004141"/>
    </source>
</evidence>
<dbReference type="PANTHER" id="PTHR11654">
    <property type="entry name" value="OLIGOPEPTIDE TRANSPORTER-RELATED"/>
    <property type="match status" value="1"/>
</dbReference>
<dbReference type="InterPro" id="IPR000109">
    <property type="entry name" value="POT_fam"/>
</dbReference>
<dbReference type="PROSITE" id="PS01258">
    <property type="entry name" value="BH2"/>
    <property type="match status" value="1"/>
</dbReference>
<dbReference type="GO" id="GO:0016020">
    <property type="term" value="C:membrane"/>
    <property type="evidence" value="ECO:0007669"/>
    <property type="project" value="UniProtKB-SubCell"/>
</dbReference>